<accession>A0AAF0ZM74</accession>
<evidence type="ECO:0000313" key="2">
    <source>
        <dbReference type="Proteomes" id="UP001234989"/>
    </source>
</evidence>
<keyword evidence="2" id="KW-1185">Reference proteome</keyword>
<dbReference type="Proteomes" id="UP001234989">
    <property type="component" value="Chromosome 8"/>
</dbReference>
<evidence type="ECO:0000313" key="1">
    <source>
        <dbReference type="EMBL" id="WMV42798.1"/>
    </source>
</evidence>
<feature type="non-terminal residue" evidence="1">
    <location>
        <position position="130"/>
    </location>
</feature>
<feature type="non-terminal residue" evidence="1">
    <location>
        <position position="1"/>
    </location>
</feature>
<sequence>PQQVQVFFQIQWNPQKTEEEQWWRSNRHHLRHQHLPKISPSTAPEPTKLPAPVLFSMTLYSSPYQISSSSSKYQAPQIHWNFSPSQTLLPFCYSPSFQPSKPNKSSSIFGLGKFLIDKWGDNTSEREEIE</sequence>
<gene>
    <name evidence="1" type="ORF">MTR67_036183</name>
</gene>
<proteinExistence type="predicted"/>
<reference evidence="1" key="1">
    <citation type="submission" date="2023-08" db="EMBL/GenBank/DDBJ databases">
        <title>A de novo genome assembly of Solanum verrucosum Schlechtendal, a Mexican diploid species geographically isolated from the other diploid A-genome species in potato relatives.</title>
        <authorList>
            <person name="Hosaka K."/>
        </authorList>
    </citation>
    <scope>NUCLEOTIDE SEQUENCE</scope>
    <source>
        <tissue evidence="1">Young leaves</tissue>
    </source>
</reference>
<dbReference type="AlphaFoldDB" id="A0AAF0ZM74"/>
<organism evidence="1 2">
    <name type="scientific">Solanum verrucosum</name>
    <dbReference type="NCBI Taxonomy" id="315347"/>
    <lineage>
        <taxon>Eukaryota</taxon>
        <taxon>Viridiplantae</taxon>
        <taxon>Streptophyta</taxon>
        <taxon>Embryophyta</taxon>
        <taxon>Tracheophyta</taxon>
        <taxon>Spermatophyta</taxon>
        <taxon>Magnoliopsida</taxon>
        <taxon>eudicotyledons</taxon>
        <taxon>Gunneridae</taxon>
        <taxon>Pentapetalae</taxon>
        <taxon>asterids</taxon>
        <taxon>lamiids</taxon>
        <taxon>Solanales</taxon>
        <taxon>Solanaceae</taxon>
        <taxon>Solanoideae</taxon>
        <taxon>Solaneae</taxon>
        <taxon>Solanum</taxon>
    </lineage>
</organism>
<protein>
    <submittedName>
        <fullName evidence="1">Uncharacterized protein</fullName>
    </submittedName>
</protein>
<name>A0AAF0ZM74_SOLVR</name>
<dbReference type="EMBL" id="CP133619">
    <property type="protein sequence ID" value="WMV42798.1"/>
    <property type="molecule type" value="Genomic_DNA"/>
</dbReference>